<dbReference type="Proteomes" id="UP000324701">
    <property type="component" value="Unassembled WGS sequence"/>
</dbReference>
<dbReference type="RefSeq" id="WP_149653871.1">
    <property type="nucleotide sequence ID" value="NZ_VTZN01000049.1"/>
</dbReference>
<sequence length="134" mass="15099">MSTGKIGRPVVGPRVSFNVTHRQETALVRMGADNRSEWIREAIEQRIRREAHPVTLQLSQDRCSRCDVLYIEGGGREDDPDSVAVDLPDGQVRWDAVVEVEPAEEQSPYNEALEAAGWVVVSEDLCGEQWVLRR</sequence>
<proteinExistence type="predicted"/>
<dbReference type="EMBL" id="VTZN01000049">
    <property type="protein sequence ID" value="KAA1250333.1"/>
    <property type="molecule type" value="Genomic_DNA"/>
</dbReference>
<reference evidence="1 2" key="1">
    <citation type="submission" date="2019-09" db="EMBL/GenBank/DDBJ databases">
        <title>Report of infection by Mycobacterium simiae a patient suffering from pulmonary tuberculosis.</title>
        <authorList>
            <person name="Mohanty P.S."/>
            <person name="Bansal A.K."/>
            <person name="Singh H."/>
            <person name="Sharma S."/>
            <person name="Patil S.A."/>
            <person name="Upadhaya P."/>
            <person name="Singh P.K."/>
            <person name="Kumar D."/>
            <person name="Kumar S."/>
            <person name="Singh R.K."/>
            <person name="Chaudhary B."/>
        </authorList>
    </citation>
    <scope>NUCLEOTIDE SEQUENCE [LARGE SCALE GENOMIC DNA]</scope>
    <source>
        <strain evidence="1 2">JAL-560-SIM</strain>
    </source>
</reference>
<keyword evidence="2" id="KW-1185">Reference proteome</keyword>
<protein>
    <submittedName>
        <fullName evidence="1">Uncharacterized protein</fullName>
    </submittedName>
</protein>
<accession>A0A5B1BSJ2</accession>
<evidence type="ECO:0000313" key="2">
    <source>
        <dbReference type="Proteomes" id="UP000324701"/>
    </source>
</evidence>
<name>A0A5B1BSJ2_MYCSI</name>
<dbReference type="AlphaFoldDB" id="A0A5B1BSJ2"/>
<comment type="caution">
    <text evidence="1">The sequence shown here is derived from an EMBL/GenBank/DDBJ whole genome shotgun (WGS) entry which is preliminary data.</text>
</comment>
<gene>
    <name evidence="1" type="ORF">F0Q45_10370</name>
</gene>
<organism evidence="1 2">
    <name type="scientific">Mycobacterium simiae</name>
    <name type="common">Mycobacterium habana</name>
    <dbReference type="NCBI Taxonomy" id="1784"/>
    <lineage>
        <taxon>Bacteria</taxon>
        <taxon>Bacillati</taxon>
        <taxon>Actinomycetota</taxon>
        <taxon>Actinomycetes</taxon>
        <taxon>Mycobacteriales</taxon>
        <taxon>Mycobacteriaceae</taxon>
        <taxon>Mycobacterium</taxon>
        <taxon>Mycobacterium simiae complex</taxon>
    </lineage>
</organism>
<evidence type="ECO:0000313" key="1">
    <source>
        <dbReference type="EMBL" id="KAA1250333.1"/>
    </source>
</evidence>